<evidence type="ECO:0000313" key="3">
    <source>
        <dbReference type="EMBL" id="CAL1130364.1"/>
    </source>
</evidence>
<feature type="compositionally biased region" description="Basic and acidic residues" evidence="1">
    <location>
        <begin position="425"/>
        <end position="436"/>
    </location>
</feature>
<protein>
    <submittedName>
        <fullName evidence="2">Uncharacterized protein</fullName>
    </submittedName>
</protein>
<proteinExistence type="predicted"/>
<dbReference type="EMBL" id="CAMXCT010000312">
    <property type="protein sequence ID" value="CAI3976989.1"/>
    <property type="molecule type" value="Genomic_DNA"/>
</dbReference>
<dbReference type="EMBL" id="CAMXCT020000312">
    <property type="protein sequence ID" value="CAL1130364.1"/>
    <property type="molecule type" value="Genomic_DNA"/>
</dbReference>
<organism evidence="2">
    <name type="scientific">Cladocopium goreaui</name>
    <dbReference type="NCBI Taxonomy" id="2562237"/>
    <lineage>
        <taxon>Eukaryota</taxon>
        <taxon>Sar</taxon>
        <taxon>Alveolata</taxon>
        <taxon>Dinophyceae</taxon>
        <taxon>Suessiales</taxon>
        <taxon>Symbiodiniaceae</taxon>
        <taxon>Cladocopium</taxon>
    </lineage>
</organism>
<feature type="compositionally biased region" description="Low complexity" evidence="1">
    <location>
        <begin position="406"/>
        <end position="417"/>
    </location>
</feature>
<accession>A0A9P1BPA8</accession>
<dbReference type="AlphaFoldDB" id="A0A9P1BPA8"/>
<sequence>MEDAPLFCNGDCTWTGTACAEKAMQPADKDESSGVSCGSHRAADCSQCPQGHGDGWCHGDCLWLHEACVLATPEHRAAAEKEHQKLQSIPRLRSFQRLGADCRPRWQLGSPGGNGVFPCQEGHRKIFTSRDKPRASLMANDLFVERQWKALLQKLRSFPLDWRNDEVNARRLDALGKEVRLSDLYAACPSLRKRVASHGGLGRLWVASHQWAVDSEAAEVQLPRATQNIDMSQETMWLQLVADMRKFPLSWNAHLHKDLRGALLGRQLHLAQRFARSPGLRRRLDQEGGLCSLCEKVHKDSVQGQEAVEQTMPSQNYSHVAMPRHTPYTAGYGTMGSATALPAPSYGHFQSSGLISSIPSSYPSSSQENWAQWTEHVPSTRLQQPISRMERVTRSPPEPGLVTGDPSASSSSMQQPPAHVPDSLRWLDGDPEWWRL</sequence>
<reference evidence="2" key="1">
    <citation type="submission" date="2022-10" db="EMBL/GenBank/DDBJ databases">
        <authorList>
            <person name="Chen Y."/>
            <person name="Dougan E. K."/>
            <person name="Chan C."/>
            <person name="Rhodes N."/>
            <person name="Thang M."/>
        </authorList>
    </citation>
    <scope>NUCLEOTIDE SEQUENCE</scope>
</reference>
<evidence type="ECO:0000313" key="4">
    <source>
        <dbReference type="Proteomes" id="UP001152797"/>
    </source>
</evidence>
<dbReference type="EMBL" id="CAMXCT030000312">
    <property type="protein sequence ID" value="CAL4764301.1"/>
    <property type="molecule type" value="Genomic_DNA"/>
</dbReference>
<name>A0A9P1BPA8_9DINO</name>
<keyword evidence="4" id="KW-1185">Reference proteome</keyword>
<feature type="region of interest" description="Disordered" evidence="1">
    <location>
        <begin position="378"/>
        <end position="436"/>
    </location>
</feature>
<gene>
    <name evidence="2" type="ORF">C1SCF055_LOCUS5168</name>
</gene>
<evidence type="ECO:0000256" key="1">
    <source>
        <dbReference type="SAM" id="MobiDB-lite"/>
    </source>
</evidence>
<dbReference type="OrthoDB" id="433457at2759"/>
<comment type="caution">
    <text evidence="2">The sequence shown here is derived from an EMBL/GenBank/DDBJ whole genome shotgun (WGS) entry which is preliminary data.</text>
</comment>
<reference evidence="3" key="2">
    <citation type="submission" date="2024-04" db="EMBL/GenBank/DDBJ databases">
        <authorList>
            <person name="Chen Y."/>
            <person name="Shah S."/>
            <person name="Dougan E. K."/>
            <person name="Thang M."/>
            <person name="Chan C."/>
        </authorList>
    </citation>
    <scope>NUCLEOTIDE SEQUENCE [LARGE SCALE GENOMIC DNA]</scope>
</reference>
<evidence type="ECO:0000313" key="2">
    <source>
        <dbReference type="EMBL" id="CAI3976989.1"/>
    </source>
</evidence>
<dbReference type="Proteomes" id="UP001152797">
    <property type="component" value="Unassembled WGS sequence"/>
</dbReference>